<accession>A0A2P4XT31</accession>
<gene>
    <name evidence="2" type="ORF">PHPALM_15091</name>
</gene>
<feature type="region of interest" description="Disordered" evidence="1">
    <location>
        <begin position="1"/>
        <end position="69"/>
    </location>
</feature>
<dbReference type="AlphaFoldDB" id="A0A2P4XT31"/>
<evidence type="ECO:0000313" key="3">
    <source>
        <dbReference type="Proteomes" id="UP000237271"/>
    </source>
</evidence>
<evidence type="ECO:0000313" key="2">
    <source>
        <dbReference type="EMBL" id="POM68714.1"/>
    </source>
</evidence>
<dbReference type="EMBL" id="NCKW01008080">
    <property type="protein sequence ID" value="POM68714.1"/>
    <property type="molecule type" value="Genomic_DNA"/>
</dbReference>
<dbReference type="Proteomes" id="UP000237271">
    <property type="component" value="Unassembled WGS sequence"/>
</dbReference>
<feature type="region of interest" description="Disordered" evidence="1">
    <location>
        <begin position="83"/>
        <end position="115"/>
    </location>
</feature>
<reference evidence="2 3" key="1">
    <citation type="journal article" date="2017" name="Genome Biol. Evol.">
        <title>Phytophthora megakarya and P. palmivora, closely related causal agents of cacao black pod rot, underwent increases in genome sizes and gene numbers by different mechanisms.</title>
        <authorList>
            <person name="Ali S.S."/>
            <person name="Shao J."/>
            <person name="Lary D.J."/>
            <person name="Kronmiller B."/>
            <person name="Shen D."/>
            <person name="Strem M.D."/>
            <person name="Amoako-Attah I."/>
            <person name="Akrofi A.Y."/>
            <person name="Begoude B.A."/>
            <person name="Ten Hoopen G.M."/>
            <person name="Coulibaly K."/>
            <person name="Kebe B.I."/>
            <person name="Melnick R.L."/>
            <person name="Guiltinan M.J."/>
            <person name="Tyler B.M."/>
            <person name="Meinhardt L.W."/>
            <person name="Bailey B.A."/>
        </authorList>
    </citation>
    <scope>NUCLEOTIDE SEQUENCE [LARGE SCALE GENOMIC DNA]</scope>
    <source>
        <strain evidence="3">sbr112.9</strain>
    </source>
</reference>
<sequence length="255" mass="27327">MTGAAGGQMTGAAEGKMTGAAADRTTVAAGGKKMRLAEGKMTRPARGKMAGAAAEDMTGATAETTTRPAVVNPLSDHKAINNTAANSESDDGEVAVSSDSEFDPAEFEVSDVDDEDAAISGGSVLTTEGPDTAQKKTKEVGMTNLTTISSLRKERRRTKTWNDRELMRNAHVPVTNLVPEFPTKVFADWEDFDATLQSYMAANYLCLNVRNSESREKYNRYTGCEAGFTVRSVKSIVNGCVAWNVQIVQGTECRH</sequence>
<protein>
    <submittedName>
        <fullName evidence="2">Uncharacterized protein</fullName>
    </submittedName>
</protein>
<dbReference type="OrthoDB" id="128989at2759"/>
<organism evidence="2 3">
    <name type="scientific">Phytophthora palmivora</name>
    <dbReference type="NCBI Taxonomy" id="4796"/>
    <lineage>
        <taxon>Eukaryota</taxon>
        <taxon>Sar</taxon>
        <taxon>Stramenopiles</taxon>
        <taxon>Oomycota</taxon>
        <taxon>Peronosporomycetes</taxon>
        <taxon>Peronosporales</taxon>
        <taxon>Peronosporaceae</taxon>
        <taxon>Phytophthora</taxon>
    </lineage>
</organism>
<evidence type="ECO:0000256" key="1">
    <source>
        <dbReference type="SAM" id="MobiDB-lite"/>
    </source>
</evidence>
<keyword evidence="3" id="KW-1185">Reference proteome</keyword>
<comment type="caution">
    <text evidence="2">The sequence shown here is derived from an EMBL/GenBank/DDBJ whole genome shotgun (WGS) entry which is preliminary data.</text>
</comment>
<proteinExistence type="predicted"/>
<feature type="compositionally biased region" description="Acidic residues" evidence="1">
    <location>
        <begin position="100"/>
        <end position="115"/>
    </location>
</feature>
<name>A0A2P4XT31_9STRA</name>